<feature type="domain" description="HTH lacI-type" evidence="4">
    <location>
        <begin position="2"/>
        <end position="56"/>
    </location>
</feature>
<dbReference type="SUPFAM" id="SSF53822">
    <property type="entry name" value="Periplasmic binding protein-like I"/>
    <property type="match status" value="1"/>
</dbReference>
<keyword evidence="3" id="KW-0804">Transcription</keyword>
<dbReference type="Pfam" id="PF00356">
    <property type="entry name" value="LacI"/>
    <property type="match status" value="1"/>
</dbReference>
<proteinExistence type="predicted"/>
<organism evidence="5 6">
    <name type="scientific">Labedella endophytica</name>
    <dbReference type="NCBI Taxonomy" id="1523160"/>
    <lineage>
        <taxon>Bacteria</taxon>
        <taxon>Bacillati</taxon>
        <taxon>Actinomycetota</taxon>
        <taxon>Actinomycetes</taxon>
        <taxon>Micrococcales</taxon>
        <taxon>Microbacteriaceae</taxon>
        <taxon>Labedella</taxon>
    </lineage>
</organism>
<sequence length="333" mass="35111">MPAMADVAALANVSVPTVSRVVQGTVPVSEEKRKRVLAAIEELDYRPSATARALAHGTSTIVGVFAAQASAYGYAATIEGIHDEARRNGWTVAVGLLDAGPDGEITDVQRALDPILTQRLVGAIVIGFDPIAFDTIEILRRRHRVVIAAGSLVDVAGIDQVHLDDYAGAYEATTRLLELGHETVHHVAVPGSQQKTGRSGGWRAALADAGLSTIPDPWHVSWDPADARDVGLAMPTDGSVTAVLCGNDQIAIGLMRGMGERGIRVPDDVSVIGFDDHPLGRMLTPSLSTVRLDFTALGERAVAMLAAESPTPSIVAVDPTLHIRESVRPVGRA</sequence>
<dbReference type="InterPro" id="IPR010982">
    <property type="entry name" value="Lambda_DNA-bd_dom_sf"/>
</dbReference>
<dbReference type="PROSITE" id="PS00356">
    <property type="entry name" value="HTH_LACI_1"/>
    <property type="match status" value="1"/>
</dbReference>
<dbReference type="InterPro" id="IPR028082">
    <property type="entry name" value="Peripla_BP_I"/>
</dbReference>
<dbReference type="OrthoDB" id="9785139at2"/>
<accession>A0A3S0WVX0</accession>
<dbReference type="GO" id="GO:0000976">
    <property type="term" value="F:transcription cis-regulatory region binding"/>
    <property type="evidence" value="ECO:0007669"/>
    <property type="project" value="TreeGrafter"/>
</dbReference>
<dbReference type="InterPro" id="IPR000843">
    <property type="entry name" value="HTH_LacI"/>
</dbReference>
<dbReference type="EMBL" id="RZGZ01000004">
    <property type="protein sequence ID" value="RUQ98344.1"/>
    <property type="molecule type" value="Genomic_DNA"/>
</dbReference>
<evidence type="ECO:0000256" key="3">
    <source>
        <dbReference type="ARBA" id="ARBA00023163"/>
    </source>
</evidence>
<dbReference type="Proteomes" id="UP000274909">
    <property type="component" value="Unassembled WGS sequence"/>
</dbReference>
<keyword evidence="6" id="KW-1185">Reference proteome</keyword>
<gene>
    <name evidence="5" type="ORF">ELQ94_14455</name>
</gene>
<comment type="caution">
    <text evidence="5">The sequence shown here is derived from an EMBL/GenBank/DDBJ whole genome shotgun (WGS) entry which is preliminary data.</text>
</comment>
<keyword evidence="1" id="KW-0805">Transcription regulation</keyword>
<evidence type="ECO:0000313" key="5">
    <source>
        <dbReference type="EMBL" id="RUQ98344.1"/>
    </source>
</evidence>
<evidence type="ECO:0000259" key="4">
    <source>
        <dbReference type="PROSITE" id="PS50932"/>
    </source>
</evidence>
<protein>
    <submittedName>
        <fullName evidence="5">LacI family transcriptional regulator</fullName>
    </submittedName>
</protein>
<evidence type="ECO:0000313" key="6">
    <source>
        <dbReference type="Proteomes" id="UP000274909"/>
    </source>
</evidence>
<dbReference type="Gene3D" id="1.10.260.40">
    <property type="entry name" value="lambda repressor-like DNA-binding domains"/>
    <property type="match status" value="1"/>
</dbReference>
<dbReference type="SMART" id="SM00354">
    <property type="entry name" value="HTH_LACI"/>
    <property type="match status" value="1"/>
</dbReference>
<dbReference type="InterPro" id="IPR046335">
    <property type="entry name" value="LacI/GalR-like_sensor"/>
</dbReference>
<dbReference type="Pfam" id="PF13377">
    <property type="entry name" value="Peripla_BP_3"/>
    <property type="match status" value="1"/>
</dbReference>
<keyword evidence="2" id="KW-0238">DNA-binding</keyword>
<dbReference type="PANTHER" id="PTHR30146">
    <property type="entry name" value="LACI-RELATED TRANSCRIPTIONAL REPRESSOR"/>
    <property type="match status" value="1"/>
</dbReference>
<name>A0A3S0WVX0_9MICO</name>
<dbReference type="PROSITE" id="PS50932">
    <property type="entry name" value="HTH_LACI_2"/>
    <property type="match status" value="1"/>
</dbReference>
<dbReference type="GO" id="GO:0003700">
    <property type="term" value="F:DNA-binding transcription factor activity"/>
    <property type="evidence" value="ECO:0007669"/>
    <property type="project" value="TreeGrafter"/>
</dbReference>
<dbReference type="Gene3D" id="3.40.50.2300">
    <property type="match status" value="2"/>
</dbReference>
<reference evidence="5 6" key="1">
    <citation type="submission" date="2018-12" db="EMBL/GenBank/DDBJ databases">
        <authorList>
            <person name="Li F."/>
        </authorList>
    </citation>
    <scope>NUCLEOTIDE SEQUENCE [LARGE SCALE GENOMIC DNA]</scope>
    <source>
        <strain evidence="5 6">EGI 6500705</strain>
    </source>
</reference>
<evidence type="ECO:0000256" key="1">
    <source>
        <dbReference type="ARBA" id="ARBA00023015"/>
    </source>
</evidence>
<dbReference type="CDD" id="cd01392">
    <property type="entry name" value="HTH_LacI"/>
    <property type="match status" value="1"/>
</dbReference>
<dbReference type="SUPFAM" id="SSF47413">
    <property type="entry name" value="lambda repressor-like DNA-binding domains"/>
    <property type="match status" value="1"/>
</dbReference>
<dbReference type="AlphaFoldDB" id="A0A3S0WVX0"/>
<dbReference type="PANTHER" id="PTHR30146:SF109">
    <property type="entry name" value="HTH-TYPE TRANSCRIPTIONAL REGULATOR GALS"/>
    <property type="match status" value="1"/>
</dbReference>
<evidence type="ECO:0000256" key="2">
    <source>
        <dbReference type="ARBA" id="ARBA00023125"/>
    </source>
</evidence>